<dbReference type="VEuPathDB" id="VectorBase:AATE020298"/>
<accession>A0A182JLH3</accession>
<dbReference type="AlphaFoldDB" id="A0A182JLH3"/>
<organism evidence="1">
    <name type="scientific">Anopheles atroparvus</name>
    <name type="common">European mosquito</name>
    <dbReference type="NCBI Taxonomy" id="41427"/>
    <lineage>
        <taxon>Eukaryota</taxon>
        <taxon>Metazoa</taxon>
        <taxon>Ecdysozoa</taxon>
        <taxon>Arthropoda</taxon>
        <taxon>Hexapoda</taxon>
        <taxon>Insecta</taxon>
        <taxon>Pterygota</taxon>
        <taxon>Neoptera</taxon>
        <taxon>Endopterygota</taxon>
        <taxon>Diptera</taxon>
        <taxon>Nematocera</taxon>
        <taxon>Culicoidea</taxon>
        <taxon>Culicidae</taxon>
        <taxon>Anophelinae</taxon>
        <taxon>Anopheles</taxon>
    </lineage>
</organism>
<proteinExistence type="predicted"/>
<protein>
    <submittedName>
        <fullName evidence="1">Uncharacterized protein</fullName>
    </submittedName>
</protein>
<evidence type="ECO:0000313" key="1">
    <source>
        <dbReference type="EnsemblMetazoa" id="AATE020298-PA.1"/>
    </source>
</evidence>
<sequence>MVANGRARVVGSFSERALCASDGEVHVPLLTDGLVSVDDLLQDRSGLHMVDGLHRRDDVLDDRGVVVDERGSLRHYRIESVDRIGGVVDGAHGTVRLDEGVLAWGRGKMHHEG</sequence>
<reference evidence="1" key="1">
    <citation type="submission" date="2022-08" db="UniProtKB">
        <authorList>
            <consortium name="EnsemblMetazoa"/>
        </authorList>
    </citation>
    <scope>IDENTIFICATION</scope>
    <source>
        <strain evidence="1">EBRO</strain>
    </source>
</reference>
<name>A0A182JLH3_ANOAO</name>
<dbReference type="EnsemblMetazoa" id="AATE020298-RA">
    <property type="protein sequence ID" value="AATE020298-PA.1"/>
    <property type="gene ID" value="AATE020298"/>
</dbReference>